<dbReference type="GO" id="GO:0005783">
    <property type="term" value="C:endoplasmic reticulum"/>
    <property type="evidence" value="ECO:0007669"/>
    <property type="project" value="TreeGrafter"/>
</dbReference>
<dbReference type="GO" id="GO:0006511">
    <property type="term" value="P:ubiquitin-dependent protein catabolic process"/>
    <property type="evidence" value="ECO:0007669"/>
    <property type="project" value="TreeGrafter"/>
</dbReference>
<feature type="compositionally biased region" description="Gly residues" evidence="5">
    <location>
        <begin position="287"/>
        <end position="297"/>
    </location>
</feature>
<evidence type="ECO:0000313" key="8">
    <source>
        <dbReference type="Proteomes" id="UP000759537"/>
    </source>
</evidence>
<evidence type="ECO:0000256" key="1">
    <source>
        <dbReference type="ARBA" id="ARBA00004141"/>
    </source>
</evidence>
<dbReference type="OrthoDB" id="10003116at2759"/>
<dbReference type="GO" id="GO:0007034">
    <property type="term" value="P:vacuolar transport"/>
    <property type="evidence" value="ECO:0007669"/>
    <property type="project" value="InterPro"/>
</dbReference>
<sequence>MASARHYTRLSNSHAVREMDDAFDDDDNDDPRESTPLTLFHPQSPVSTAPLSLRGCTDATRPNAYDFEREYDYPPPGSPPSPSTFALPNNYGNSNGHLPTSPVLRSPPRSIFRRTFGSFFPQSYYQRVSGDGRPRGGGTDNDGVFANVTAKPGPQTSVRTGNGDIHISPEETQQEAPPSYMAASADAAPSYWETIVHAPSGVDANGDMIIEELPTGSVLVFVLTTLISWFFQLPGFVLTYLLHGTHAGRFGSQAGLALTLIQWGFGTTVMGPFPPPDEPPPMEPGLGPAGPGAGGPPGSELPVGGPPEDGMMRNSTMMDGLMDVQMPYSEHEWISFFLMTIGWFLLLTSLIGYFRVKRFELSVRASRALPSAALSADDVERNVVLRRNLEDVFGGVRVVFDSELAAVAAAAASPAPHRSSNRAQQQNGVIFRAIEEARLQNDLRNAGLL</sequence>
<evidence type="ECO:0000256" key="6">
    <source>
        <dbReference type="SAM" id="Phobius"/>
    </source>
</evidence>
<dbReference type="GO" id="GO:0048471">
    <property type="term" value="C:perinuclear region of cytoplasm"/>
    <property type="evidence" value="ECO:0007669"/>
    <property type="project" value="TreeGrafter"/>
</dbReference>
<dbReference type="GO" id="GO:0031398">
    <property type="term" value="P:positive regulation of protein ubiquitination"/>
    <property type="evidence" value="ECO:0007669"/>
    <property type="project" value="TreeGrafter"/>
</dbReference>
<feature type="compositionally biased region" description="Acidic residues" evidence="5">
    <location>
        <begin position="21"/>
        <end position="30"/>
    </location>
</feature>
<evidence type="ECO:0000256" key="5">
    <source>
        <dbReference type="SAM" id="MobiDB-lite"/>
    </source>
</evidence>
<dbReference type="PANTHER" id="PTHR13396:SF5">
    <property type="entry name" value="NEDD4 FAMILY INTERACTING PROTEIN"/>
    <property type="match status" value="1"/>
</dbReference>
<evidence type="ECO:0000256" key="4">
    <source>
        <dbReference type="ARBA" id="ARBA00023136"/>
    </source>
</evidence>
<feature type="transmembrane region" description="Helical" evidence="6">
    <location>
        <begin position="218"/>
        <end position="242"/>
    </location>
</feature>
<proteinExistence type="predicted"/>
<accession>A0A9P5TD23</accession>
<feature type="transmembrane region" description="Helical" evidence="6">
    <location>
        <begin position="333"/>
        <end position="354"/>
    </location>
</feature>
<feature type="compositionally biased region" description="Pro residues" evidence="5">
    <location>
        <begin position="272"/>
        <end position="283"/>
    </location>
</feature>
<evidence type="ECO:0008006" key="9">
    <source>
        <dbReference type="Google" id="ProtNLM"/>
    </source>
</evidence>
<gene>
    <name evidence="7" type="ORF">DFH94DRAFT_165071</name>
</gene>
<organism evidence="7 8">
    <name type="scientific">Russula ochroleuca</name>
    <dbReference type="NCBI Taxonomy" id="152965"/>
    <lineage>
        <taxon>Eukaryota</taxon>
        <taxon>Fungi</taxon>
        <taxon>Dikarya</taxon>
        <taxon>Basidiomycota</taxon>
        <taxon>Agaricomycotina</taxon>
        <taxon>Agaricomycetes</taxon>
        <taxon>Russulales</taxon>
        <taxon>Russulaceae</taxon>
        <taxon>Russula</taxon>
    </lineage>
</organism>
<dbReference type="CDD" id="cd22212">
    <property type="entry name" value="NDFIP-like"/>
    <property type="match status" value="1"/>
</dbReference>
<dbReference type="InterPro" id="IPR019325">
    <property type="entry name" value="NEDD4/Bsd2"/>
</dbReference>
<dbReference type="EMBL" id="WHVB01000002">
    <property type="protein sequence ID" value="KAF8486030.1"/>
    <property type="molecule type" value="Genomic_DNA"/>
</dbReference>
<feature type="region of interest" description="Disordered" evidence="5">
    <location>
        <begin position="272"/>
        <end position="302"/>
    </location>
</feature>
<feature type="compositionally biased region" description="Polar residues" evidence="5">
    <location>
        <begin position="84"/>
        <end position="98"/>
    </location>
</feature>
<keyword evidence="4 6" id="KW-0472">Membrane</keyword>
<feature type="compositionally biased region" description="Pro residues" evidence="5">
    <location>
        <begin position="73"/>
        <end position="82"/>
    </location>
</feature>
<keyword evidence="2 6" id="KW-0812">Transmembrane</keyword>
<dbReference type="Pfam" id="PF10176">
    <property type="entry name" value="NEDD4_Bsd2"/>
    <property type="match status" value="1"/>
</dbReference>
<evidence type="ECO:0000313" key="7">
    <source>
        <dbReference type="EMBL" id="KAF8486030.1"/>
    </source>
</evidence>
<dbReference type="GO" id="GO:0005794">
    <property type="term" value="C:Golgi apparatus"/>
    <property type="evidence" value="ECO:0007669"/>
    <property type="project" value="TreeGrafter"/>
</dbReference>
<feature type="region of interest" description="Disordered" evidence="5">
    <location>
        <begin position="127"/>
        <end position="162"/>
    </location>
</feature>
<name>A0A9P5TD23_9AGAM</name>
<protein>
    <recommendedName>
        <fullName evidence="9">Metal homeostatis protein bsd2</fullName>
    </recommendedName>
</protein>
<dbReference type="AlphaFoldDB" id="A0A9P5TD23"/>
<comment type="caution">
    <text evidence="7">The sequence shown here is derived from an EMBL/GenBank/DDBJ whole genome shotgun (WGS) entry which is preliminary data.</text>
</comment>
<keyword evidence="3 6" id="KW-1133">Transmembrane helix</keyword>
<evidence type="ECO:0000256" key="2">
    <source>
        <dbReference type="ARBA" id="ARBA00022692"/>
    </source>
</evidence>
<evidence type="ECO:0000256" key="3">
    <source>
        <dbReference type="ARBA" id="ARBA00022989"/>
    </source>
</evidence>
<feature type="region of interest" description="Disordered" evidence="5">
    <location>
        <begin position="1"/>
        <end position="107"/>
    </location>
</feature>
<keyword evidence="8" id="KW-1185">Reference proteome</keyword>
<comment type="subcellular location">
    <subcellularLocation>
        <location evidence="1">Membrane</location>
        <topology evidence="1">Multi-pass membrane protein</topology>
    </subcellularLocation>
</comment>
<dbReference type="GO" id="GO:0016020">
    <property type="term" value="C:membrane"/>
    <property type="evidence" value="ECO:0007669"/>
    <property type="project" value="UniProtKB-SubCell"/>
</dbReference>
<reference evidence="7" key="1">
    <citation type="submission" date="2019-10" db="EMBL/GenBank/DDBJ databases">
        <authorList>
            <consortium name="DOE Joint Genome Institute"/>
            <person name="Kuo A."/>
            <person name="Miyauchi S."/>
            <person name="Kiss E."/>
            <person name="Drula E."/>
            <person name="Kohler A."/>
            <person name="Sanchez-Garcia M."/>
            <person name="Andreopoulos B."/>
            <person name="Barry K.W."/>
            <person name="Bonito G."/>
            <person name="Buee M."/>
            <person name="Carver A."/>
            <person name="Chen C."/>
            <person name="Cichocki N."/>
            <person name="Clum A."/>
            <person name="Culley D."/>
            <person name="Crous P.W."/>
            <person name="Fauchery L."/>
            <person name="Girlanda M."/>
            <person name="Hayes R."/>
            <person name="Keri Z."/>
            <person name="LaButti K."/>
            <person name="Lipzen A."/>
            <person name="Lombard V."/>
            <person name="Magnuson J."/>
            <person name="Maillard F."/>
            <person name="Morin E."/>
            <person name="Murat C."/>
            <person name="Nolan M."/>
            <person name="Ohm R."/>
            <person name="Pangilinan J."/>
            <person name="Pereira M."/>
            <person name="Perotto S."/>
            <person name="Peter M."/>
            <person name="Riley R."/>
            <person name="Sitrit Y."/>
            <person name="Stielow B."/>
            <person name="Szollosi G."/>
            <person name="Zifcakova L."/>
            <person name="Stursova M."/>
            <person name="Spatafora J.W."/>
            <person name="Tedersoo L."/>
            <person name="Vaario L.-M."/>
            <person name="Yamada A."/>
            <person name="Yan M."/>
            <person name="Wang P."/>
            <person name="Xu J."/>
            <person name="Bruns T."/>
            <person name="Baldrian P."/>
            <person name="Vilgalys R."/>
            <person name="Henrissat B."/>
            <person name="Grigoriev I.V."/>
            <person name="Hibbett D."/>
            <person name="Nagy L.G."/>
            <person name="Martin F.M."/>
        </authorList>
    </citation>
    <scope>NUCLEOTIDE SEQUENCE</scope>
    <source>
        <strain evidence="7">Prilba</strain>
    </source>
</reference>
<dbReference type="GO" id="GO:0030001">
    <property type="term" value="P:metal ion transport"/>
    <property type="evidence" value="ECO:0007669"/>
    <property type="project" value="InterPro"/>
</dbReference>
<reference evidence="7" key="2">
    <citation type="journal article" date="2020" name="Nat. Commun.">
        <title>Large-scale genome sequencing of mycorrhizal fungi provides insights into the early evolution of symbiotic traits.</title>
        <authorList>
            <person name="Miyauchi S."/>
            <person name="Kiss E."/>
            <person name="Kuo A."/>
            <person name="Drula E."/>
            <person name="Kohler A."/>
            <person name="Sanchez-Garcia M."/>
            <person name="Morin E."/>
            <person name="Andreopoulos B."/>
            <person name="Barry K.W."/>
            <person name="Bonito G."/>
            <person name="Buee M."/>
            <person name="Carver A."/>
            <person name="Chen C."/>
            <person name="Cichocki N."/>
            <person name="Clum A."/>
            <person name="Culley D."/>
            <person name="Crous P.W."/>
            <person name="Fauchery L."/>
            <person name="Girlanda M."/>
            <person name="Hayes R.D."/>
            <person name="Keri Z."/>
            <person name="LaButti K."/>
            <person name="Lipzen A."/>
            <person name="Lombard V."/>
            <person name="Magnuson J."/>
            <person name="Maillard F."/>
            <person name="Murat C."/>
            <person name="Nolan M."/>
            <person name="Ohm R.A."/>
            <person name="Pangilinan J."/>
            <person name="Pereira M.F."/>
            <person name="Perotto S."/>
            <person name="Peter M."/>
            <person name="Pfister S."/>
            <person name="Riley R."/>
            <person name="Sitrit Y."/>
            <person name="Stielow J.B."/>
            <person name="Szollosi G."/>
            <person name="Zifcakova L."/>
            <person name="Stursova M."/>
            <person name="Spatafora J.W."/>
            <person name="Tedersoo L."/>
            <person name="Vaario L.M."/>
            <person name="Yamada A."/>
            <person name="Yan M."/>
            <person name="Wang P."/>
            <person name="Xu J."/>
            <person name="Bruns T."/>
            <person name="Baldrian P."/>
            <person name="Vilgalys R."/>
            <person name="Dunand C."/>
            <person name="Henrissat B."/>
            <person name="Grigoriev I.V."/>
            <person name="Hibbett D."/>
            <person name="Nagy L.G."/>
            <person name="Martin F.M."/>
        </authorList>
    </citation>
    <scope>NUCLEOTIDE SEQUENCE</scope>
    <source>
        <strain evidence="7">Prilba</strain>
    </source>
</reference>
<dbReference type="Proteomes" id="UP000759537">
    <property type="component" value="Unassembled WGS sequence"/>
</dbReference>
<dbReference type="PANTHER" id="PTHR13396">
    <property type="entry name" value="NEDD4 FAMILY INTERACTING PROTEIN 1/2"/>
    <property type="match status" value="1"/>
</dbReference>